<sequence length="91" mass="9790">MKFKILGMVFLAAGFLAGCNSGDNTAEPEKQMQNIKELVSDYSTGKIEGNTASITAKELVIADKAGNKQVYDISAGDFFVSIAPYENQTHP</sequence>
<accession>A0ABU0FT29</accession>
<gene>
    <name evidence="2" type="ORF">J2S25_001254</name>
</gene>
<keyword evidence="2" id="KW-0449">Lipoprotein</keyword>
<keyword evidence="1" id="KW-0732">Signal</keyword>
<dbReference type="Proteomes" id="UP001242313">
    <property type="component" value="Unassembled WGS sequence"/>
</dbReference>
<feature type="signal peptide" evidence="1">
    <location>
        <begin position="1"/>
        <end position="26"/>
    </location>
</feature>
<protein>
    <submittedName>
        <fullName evidence="2">PBP1b-binding outer membrane lipoprotein LpoB</fullName>
    </submittedName>
</protein>
<dbReference type="Gene3D" id="2.60.40.3700">
    <property type="match status" value="1"/>
</dbReference>
<keyword evidence="3" id="KW-1185">Reference proteome</keyword>
<dbReference type="EMBL" id="JAUSUN010000005">
    <property type="protein sequence ID" value="MDQ0413072.1"/>
    <property type="molecule type" value="Genomic_DNA"/>
</dbReference>
<reference evidence="2 3" key="1">
    <citation type="submission" date="2023-07" db="EMBL/GenBank/DDBJ databases">
        <title>Genomic Encyclopedia of Type Strains, Phase IV (KMG-IV): sequencing the most valuable type-strain genomes for metagenomic binning, comparative biology and taxonomic classification.</title>
        <authorList>
            <person name="Goeker M."/>
        </authorList>
    </citation>
    <scope>NUCLEOTIDE SEQUENCE [LARGE SCALE GENOMIC DNA]</scope>
    <source>
        <strain evidence="2 3">DSM 19598</strain>
    </source>
</reference>
<organism evidence="2 3">
    <name type="scientific">Mesobacillus stamsii</name>
    <dbReference type="NCBI Taxonomy" id="225347"/>
    <lineage>
        <taxon>Bacteria</taxon>
        <taxon>Bacillati</taxon>
        <taxon>Bacillota</taxon>
        <taxon>Bacilli</taxon>
        <taxon>Bacillales</taxon>
        <taxon>Bacillaceae</taxon>
        <taxon>Mesobacillus</taxon>
    </lineage>
</organism>
<evidence type="ECO:0000313" key="3">
    <source>
        <dbReference type="Proteomes" id="UP001242313"/>
    </source>
</evidence>
<evidence type="ECO:0000313" key="2">
    <source>
        <dbReference type="EMBL" id="MDQ0413072.1"/>
    </source>
</evidence>
<dbReference type="Pfam" id="PF21172">
    <property type="entry name" value="CueP"/>
    <property type="match status" value="1"/>
</dbReference>
<dbReference type="PROSITE" id="PS51257">
    <property type="entry name" value="PROKAR_LIPOPROTEIN"/>
    <property type="match status" value="1"/>
</dbReference>
<dbReference type="InterPro" id="IPR047808">
    <property type="entry name" value="CueP-like"/>
</dbReference>
<comment type="caution">
    <text evidence="2">The sequence shown here is derived from an EMBL/GenBank/DDBJ whole genome shotgun (WGS) entry which is preliminary data.</text>
</comment>
<feature type="chain" id="PRO_5046234862" evidence="1">
    <location>
        <begin position="27"/>
        <end position="91"/>
    </location>
</feature>
<proteinExistence type="predicted"/>
<name>A0ABU0FT29_9BACI</name>
<evidence type="ECO:0000256" key="1">
    <source>
        <dbReference type="SAM" id="SignalP"/>
    </source>
</evidence>